<dbReference type="KEGG" id="pmrn:116947901"/>
<feature type="region of interest" description="Disordered" evidence="5">
    <location>
        <begin position="152"/>
        <end position="171"/>
    </location>
</feature>
<keyword evidence="7" id="KW-1185">Reference proteome</keyword>
<proteinExistence type="predicted"/>
<dbReference type="InterPro" id="IPR001496">
    <property type="entry name" value="SOCS_box"/>
</dbReference>
<dbReference type="SMART" id="SM00253">
    <property type="entry name" value="SOCS"/>
    <property type="match status" value="1"/>
</dbReference>
<evidence type="ECO:0000256" key="2">
    <source>
        <dbReference type="ARBA" id="ARBA00022737"/>
    </source>
</evidence>
<name>A0AAJ7TL84_PETMA</name>
<dbReference type="SUPFAM" id="SSF48403">
    <property type="entry name" value="Ankyrin repeat"/>
    <property type="match status" value="1"/>
</dbReference>
<dbReference type="GO" id="GO:0035556">
    <property type="term" value="P:intracellular signal transduction"/>
    <property type="evidence" value="ECO:0007669"/>
    <property type="project" value="InterPro"/>
</dbReference>
<keyword evidence="2" id="KW-0677">Repeat</keyword>
<evidence type="ECO:0000313" key="8">
    <source>
        <dbReference type="RefSeq" id="XP_032820076.1"/>
    </source>
</evidence>
<keyword evidence="3 4" id="KW-0040">ANK repeat</keyword>
<feature type="region of interest" description="Disordered" evidence="5">
    <location>
        <begin position="1"/>
        <end position="115"/>
    </location>
</feature>
<evidence type="ECO:0000256" key="5">
    <source>
        <dbReference type="SAM" id="MobiDB-lite"/>
    </source>
</evidence>
<comment type="pathway">
    <text evidence="1">Protein modification; protein ubiquitination.</text>
</comment>
<protein>
    <submittedName>
        <fullName evidence="8">Ankyrin repeat and SOCS box protein 2-like isoform X1</fullName>
    </submittedName>
</protein>
<feature type="repeat" description="ANK" evidence="4">
    <location>
        <begin position="384"/>
        <end position="416"/>
    </location>
</feature>
<feature type="compositionally biased region" description="Basic and acidic residues" evidence="5">
    <location>
        <begin position="162"/>
        <end position="171"/>
    </location>
</feature>
<organism evidence="7 8">
    <name type="scientific">Petromyzon marinus</name>
    <name type="common">Sea lamprey</name>
    <dbReference type="NCBI Taxonomy" id="7757"/>
    <lineage>
        <taxon>Eukaryota</taxon>
        <taxon>Metazoa</taxon>
        <taxon>Chordata</taxon>
        <taxon>Craniata</taxon>
        <taxon>Vertebrata</taxon>
        <taxon>Cyclostomata</taxon>
        <taxon>Hyperoartia</taxon>
        <taxon>Petromyzontiformes</taxon>
        <taxon>Petromyzontidae</taxon>
        <taxon>Petromyzon</taxon>
    </lineage>
</organism>
<dbReference type="SMART" id="SM00248">
    <property type="entry name" value="ANK"/>
    <property type="match status" value="10"/>
</dbReference>
<dbReference type="Pfam" id="PF07525">
    <property type="entry name" value="SOCS_box"/>
    <property type="match status" value="1"/>
</dbReference>
<sequence length="729" mass="79769">MAGTRSEGRRRRAADPASSSASCGLSADPALRNANRATRGPFVWQRARDPAPRDPAPRAPSSRAHRDATEAPTPPRGSAAVERTVSRRPEALLLRNDENRSHRAIPREVATPRQTNHACVPTNHACVPHGVLPPPGGHGEAVQAAAPPRTSSKAIQGCSHKPPPEDSREDASLGFSLHKQVKLQQEWSPVSMAIKDDNALELTLLREAGVNLLRVPGQTLPPIHEAAMLGKTRCLRMLTQAFPKALDERTKTNDTPLHLATCQGKTECVDILLQAGANPNVHKTWMETPLYKACEYKLLEVAELLVRHGANVNTRDLHSHTPIYEAITRHSLPIVQLLVTAGARVDVRDKYGATPLFVAAQCGVLSVVVYLVRMGADVETATQDGSTPLFEACRNGHEEVAAFLVAAGADVNRPNDGELLPLHAAAQQGSLRLTSLLVESTSRIAVARSGISPLHLAAKHNHDEVLGTLLDLGFDPNALLSHSRSKYFEDRRTTALFFAVSNDNLNAAHRLLRAGADPNLDVLQPLLVAVRMNSLPLVEALLEHGADTERPVVTVGRPTAFPSVLVYCASDVRMLGLLLREGCDARSCFDCAFGVESHHVQVKAREPAEEEGLWETHEHTITPLPNRTMQFCELLTSKAMRPHCESIVCMLLEHVANVHLCSCILQLLWENCEDVVTIQRLAETPRSLIHLCRLKIRSTLGRKRLRFIQCLPLPPLLKNYLGHVEDSRA</sequence>
<feature type="repeat" description="ANK" evidence="4">
    <location>
        <begin position="351"/>
        <end position="383"/>
    </location>
</feature>
<dbReference type="SUPFAM" id="SSF158235">
    <property type="entry name" value="SOCS box-like"/>
    <property type="match status" value="1"/>
</dbReference>
<dbReference type="AlphaFoldDB" id="A0AAJ7TL84"/>
<dbReference type="Pfam" id="PF12796">
    <property type="entry name" value="Ank_2"/>
    <property type="match status" value="4"/>
</dbReference>
<evidence type="ECO:0000256" key="3">
    <source>
        <dbReference type="ARBA" id="ARBA00023043"/>
    </source>
</evidence>
<evidence type="ECO:0000259" key="6">
    <source>
        <dbReference type="PROSITE" id="PS50225"/>
    </source>
</evidence>
<feature type="repeat" description="ANK" evidence="4">
    <location>
        <begin position="252"/>
        <end position="284"/>
    </location>
</feature>
<dbReference type="RefSeq" id="XP_032820076.1">
    <property type="nucleotide sequence ID" value="XM_032964185.1"/>
</dbReference>
<dbReference type="PROSITE" id="PS50088">
    <property type="entry name" value="ANK_REPEAT"/>
    <property type="match status" value="6"/>
</dbReference>
<feature type="compositionally biased region" description="Basic and acidic residues" evidence="5">
    <location>
        <begin position="46"/>
        <end position="56"/>
    </location>
</feature>
<feature type="repeat" description="ANK" evidence="4">
    <location>
        <begin position="318"/>
        <end position="350"/>
    </location>
</feature>
<reference evidence="8" key="1">
    <citation type="submission" date="2025-08" db="UniProtKB">
        <authorList>
            <consortium name="RefSeq"/>
        </authorList>
    </citation>
    <scope>IDENTIFICATION</scope>
    <source>
        <tissue evidence="8">Sperm</tissue>
    </source>
</reference>
<evidence type="ECO:0000313" key="7">
    <source>
        <dbReference type="Proteomes" id="UP001318040"/>
    </source>
</evidence>
<dbReference type="Pfam" id="PF00023">
    <property type="entry name" value="Ank"/>
    <property type="match status" value="1"/>
</dbReference>
<dbReference type="Proteomes" id="UP001318040">
    <property type="component" value="Chromosome 31"/>
</dbReference>
<dbReference type="InterPro" id="IPR036036">
    <property type="entry name" value="SOCS_box-like_dom_sf"/>
</dbReference>
<dbReference type="Gene3D" id="1.10.750.20">
    <property type="entry name" value="SOCS box"/>
    <property type="match status" value="1"/>
</dbReference>
<accession>A0AAJ7TL84</accession>
<dbReference type="SMART" id="SM00969">
    <property type="entry name" value="SOCS_box"/>
    <property type="match status" value="1"/>
</dbReference>
<gene>
    <name evidence="8" type="primary">LOC116947901</name>
</gene>
<dbReference type="PROSITE" id="PS50225">
    <property type="entry name" value="SOCS"/>
    <property type="match status" value="1"/>
</dbReference>
<feature type="repeat" description="ANK" evidence="4">
    <location>
        <begin position="449"/>
        <end position="481"/>
    </location>
</feature>
<feature type="domain" description="SOCS box" evidence="6">
    <location>
        <begin position="685"/>
        <end position="721"/>
    </location>
</feature>
<dbReference type="PANTHER" id="PTHR24173:SF74">
    <property type="entry name" value="ANKYRIN REPEAT DOMAIN-CONTAINING PROTEIN 16"/>
    <property type="match status" value="1"/>
</dbReference>
<dbReference type="PANTHER" id="PTHR24173">
    <property type="entry name" value="ANKYRIN REPEAT CONTAINING"/>
    <property type="match status" value="1"/>
</dbReference>
<dbReference type="InterPro" id="IPR036770">
    <property type="entry name" value="Ankyrin_rpt-contain_sf"/>
</dbReference>
<feature type="repeat" description="ANK" evidence="4">
    <location>
        <begin position="285"/>
        <end position="317"/>
    </location>
</feature>
<dbReference type="Gene3D" id="1.25.40.20">
    <property type="entry name" value="Ankyrin repeat-containing domain"/>
    <property type="match status" value="2"/>
</dbReference>
<feature type="compositionally biased region" description="Basic and acidic residues" evidence="5">
    <location>
        <begin position="84"/>
        <end position="101"/>
    </location>
</feature>
<dbReference type="FunFam" id="1.10.750.20:FF:000001">
    <property type="entry name" value="Ankyrin repeat and SOCS box containing 1"/>
    <property type="match status" value="1"/>
</dbReference>
<dbReference type="PRINTS" id="PR01415">
    <property type="entry name" value="ANKYRIN"/>
</dbReference>
<dbReference type="CDD" id="cd03716">
    <property type="entry name" value="SOCS_ASB_like"/>
    <property type="match status" value="1"/>
</dbReference>
<evidence type="ECO:0000256" key="4">
    <source>
        <dbReference type="PROSITE-ProRule" id="PRU00023"/>
    </source>
</evidence>
<evidence type="ECO:0000256" key="1">
    <source>
        <dbReference type="ARBA" id="ARBA00004906"/>
    </source>
</evidence>
<dbReference type="PROSITE" id="PS50297">
    <property type="entry name" value="ANK_REP_REGION"/>
    <property type="match status" value="6"/>
</dbReference>
<dbReference type="InterPro" id="IPR002110">
    <property type="entry name" value="Ankyrin_rpt"/>
</dbReference>